<feature type="binding site" evidence="6">
    <location>
        <position position="140"/>
    </location>
    <ligand>
        <name>[4Fe-4S] cluster</name>
        <dbReference type="ChEBI" id="CHEBI:49883"/>
        <label>3</label>
    </ligand>
</feature>
<comment type="similarity">
    <text evidence="6">Belongs to the NapF family.</text>
</comment>
<feature type="binding site" evidence="6">
    <location>
        <position position="150"/>
    </location>
    <ligand>
        <name>[4Fe-4S] cluster</name>
        <dbReference type="ChEBI" id="CHEBI:49883"/>
        <label>3</label>
    </ligand>
</feature>
<dbReference type="GO" id="GO:0005737">
    <property type="term" value="C:cytoplasm"/>
    <property type="evidence" value="ECO:0007669"/>
    <property type="project" value="UniProtKB-SubCell"/>
</dbReference>
<evidence type="ECO:0000256" key="4">
    <source>
        <dbReference type="ARBA" id="ARBA00023004"/>
    </source>
</evidence>
<keyword evidence="4 6" id="KW-0408">Iron</keyword>
<comment type="function">
    <text evidence="6">Could be involved in the maturation of NapA, the catalytic subunit of the periplasmic nitrate reductase, before its export into the periplasm.</text>
</comment>
<dbReference type="InterPro" id="IPR050572">
    <property type="entry name" value="Fe-S_Ferredoxin"/>
</dbReference>
<dbReference type="PANTHER" id="PTHR43687">
    <property type="entry name" value="ADENYLYLSULFATE REDUCTASE, BETA SUBUNIT"/>
    <property type="match status" value="1"/>
</dbReference>
<feature type="binding site" evidence="6">
    <location>
        <position position="43"/>
    </location>
    <ligand>
        <name>[4Fe-4S] cluster</name>
        <dbReference type="ChEBI" id="CHEBI:49883"/>
        <label>1</label>
    </ligand>
</feature>
<dbReference type="InterPro" id="IPR017896">
    <property type="entry name" value="4Fe4S_Fe-S-bd"/>
</dbReference>
<dbReference type="RefSeq" id="WP_183799451.1">
    <property type="nucleotide sequence ID" value="NZ_JACIEE010000002.1"/>
</dbReference>
<evidence type="ECO:0000256" key="3">
    <source>
        <dbReference type="ARBA" id="ARBA00022737"/>
    </source>
</evidence>
<dbReference type="PANTHER" id="PTHR43687:SF4">
    <property type="entry name" value="BLR5484 PROTEIN"/>
    <property type="match status" value="1"/>
</dbReference>
<dbReference type="AlphaFoldDB" id="A0A7W6DB19"/>
<sequence>MQTASLSRRELLLGRPTARAAIICPPGATIGSIEAACTGCGLCAERCPTGIIALVGGLPSIDFALGECTFCGQCSAACPEPVFEAEPATRFPHVAAIDDACLARHGVSCLSCGESCPVQAIRFRPRIGGPFEPELSAELCSGCGACLAVCPVNAIGLAPRKAEVGETEAADA</sequence>
<feature type="binding site" evidence="6">
    <location>
        <position position="40"/>
    </location>
    <ligand>
        <name>[4Fe-4S] cluster</name>
        <dbReference type="ChEBI" id="CHEBI:49883"/>
        <label>1</label>
    </ligand>
</feature>
<keyword evidence="9" id="KW-1185">Reference proteome</keyword>
<feature type="binding site" evidence="6">
    <location>
        <position position="37"/>
    </location>
    <ligand>
        <name>[4Fe-4S] cluster</name>
        <dbReference type="ChEBI" id="CHEBI:49883"/>
        <label>1</label>
    </ligand>
</feature>
<keyword evidence="2 6" id="KW-0479">Metal-binding</keyword>
<dbReference type="InterPro" id="IPR017900">
    <property type="entry name" value="4Fe4S_Fe_S_CS"/>
</dbReference>
<evidence type="ECO:0000313" key="9">
    <source>
        <dbReference type="Proteomes" id="UP000574761"/>
    </source>
</evidence>
<keyword evidence="1 6" id="KW-0004">4Fe-4S</keyword>
<feature type="binding site" evidence="6">
    <location>
        <position position="146"/>
    </location>
    <ligand>
        <name>[4Fe-4S] cluster</name>
        <dbReference type="ChEBI" id="CHEBI:49883"/>
        <label>3</label>
    </ligand>
</feature>
<dbReference type="CDD" id="cd10564">
    <property type="entry name" value="NapF_like"/>
    <property type="match status" value="1"/>
</dbReference>
<feature type="binding site" evidence="6">
    <location>
        <position position="74"/>
    </location>
    <ligand>
        <name>[4Fe-4S] cluster</name>
        <dbReference type="ChEBI" id="CHEBI:49883"/>
        <label>2</label>
    </ligand>
</feature>
<dbReference type="Pfam" id="PF12838">
    <property type="entry name" value="Fer4_7"/>
    <property type="match status" value="2"/>
</dbReference>
<feature type="binding site" evidence="6">
    <location>
        <position position="68"/>
    </location>
    <ligand>
        <name>[4Fe-4S] cluster</name>
        <dbReference type="ChEBI" id="CHEBI:49883"/>
        <label>2</label>
    </ligand>
</feature>
<feature type="binding site" evidence="6">
    <location>
        <position position="71"/>
    </location>
    <ligand>
        <name>[4Fe-4S] cluster</name>
        <dbReference type="ChEBI" id="CHEBI:49883"/>
        <label>2</label>
    </ligand>
</feature>
<evidence type="ECO:0000313" key="8">
    <source>
        <dbReference type="EMBL" id="MBB3975614.1"/>
    </source>
</evidence>
<dbReference type="PROSITE" id="PS00198">
    <property type="entry name" value="4FE4S_FER_1"/>
    <property type="match status" value="2"/>
</dbReference>
<dbReference type="GO" id="GO:0046872">
    <property type="term" value="F:metal ion binding"/>
    <property type="evidence" value="ECO:0007669"/>
    <property type="project" value="UniProtKB-KW"/>
</dbReference>
<evidence type="ECO:0000256" key="6">
    <source>
        <dbReference type="HAMAP-Rule" id="MF_02201"/>
    </source>
</evidence>
<evidence type="ECO:0000259" key="7">
    <source>
        <dbReference type="PROSITE" id="PS51379"/>
    </source>
</evidence>
<comment type="subcellular location">
    <subcellularLocation>
        <location evidence="6">Cytoplasm</location>
    </subcellularLocation>
</comment>
<comment type="subunit">
    <text evidence="6">Interacts with the cytoplasmic NapA precursor.</text>
</comment>
<evidence type="ECO:0000256" key="1">
    <source>
        <dbReference type="ARBA" id="ARBA00022485"/>
    </source>
</evidence>
<name>A0A7W6DB19_9HYPH</name>
<accession>A0A7W6DB19</accession>
<keyword evidence="3 6" id="KW-0677">Repeat</keyword>
<dbReference type="InterPro" id="IPR004496">
    <property type="entry name" value="NapF"/>
</dbReference>
<dbReference type="Gene3D" id="3.30.70.20">
    <property type="match status" value="2"/>
</dbReference>
<feature type="binding site" evidence="6">
    <location>
        <position position="143"/>
    </location>
    <ligand>
        <name>[4Fe-4S] cluster</name>
        <dbReference type="ChEBI" id="CHEBI:49883"/>
        <label>3</label>
    </ligand>
</feature>
<keyword evidence="6" id="KW-0963">Cytoplasm</keyword>
<dbReference type="SUPFAM" id="SSF54862">
    <property type="entry name" value="4Fe-4S ferredoxins"/>
    <property type="match status" value="1"/>
</dbReference>
<proteinExistence type="inferred from homology"/>
<dbReference type="HAMAP" id="MF_02201">
    <property type="entry name" value="NapF"/>
    <property type="match status" value="1"/>
</dbReference>
<dbReference type="PROSITE" id="PS51379">
    <property type="entry name" value="4FE4S_FER_2"/>
    <property type="match status" value="3"/>
</dbReference>
<dbReference type="GO" id="GO:0051539">
    <property type="term" value="F:4 iron, 4 sulfur cluster binding"/>
    <property type="evidence" value="ECO:0007669"/>
    <property type="project" value="UniProtKB-UniRule"/>
</dbReference>
<feature type="domain" description="4Fe-4S ferredoxin-type" evidence="7">
    <location>
        <begin position="59"/>
        <end position="88"/>
    </location>
</feature>
<comment type="caution">
    <text evidence="8">The sequence shown here is derived from an EMBL/GenBank/DDBJ whole genome shotgun (WGS) entry which is preliminary data.</text>
</comment>
<dbReference type="Proteomes" id="UP000574761">
    <property type="component" value="Unassembled WGS sequence"/>
</dbReference>
<feature type="domain" description="4Fe-4S ferredoxin-type" evidence="7">
    <location>
        <begin position="26"/>
        <end position="57"/>
    </location>
</feature>
<protein>
    <recommendedName>
        <fullName evidence="6">Ferredoxin-type protein NapF</fullName>
    </recommendedName>
</protein>
<organism evidence="8 9">
    <name type="scientific">Mycoplana azooxidifex</name>
    <dbReference type="NCBI Taxonomy" id="1636188"/>
    <lineage>
        <taxon>Bacteria</taxon>
        <taxon>Pseudomonadati</taxon>
        <taxon>Pseudomonadota</taxon>
        <taxon>Alphaproteobacteria</taxon>
        <taxon>Hyphomicrobiales</taxon>
        <taxon>Rhizobiaceae</taxon>
        <taxon>Mycoplana</taxon>
    </lineage>
</organism>
<keyword evidence="5 6" id="KW-0411">Iron-sulfur</keyword>
<evidence type="ECO:0000256" key="5">
    <source>
        <dbReference type="ARBA" id="ARBA00023014"/>
    </source>
</evidence>
<evidence type="ECO:0000256" key="2">
    <source>
        <dbReference type="ARBA" id="ARBA00022723"/>
    </source>
</evidence>
<feature type="domain" description="4Fe-4S ferredoxin-type" evidence="7">
    <location>
        <begin position="131"/>
        <end position="160"/>
    </location>
</feature>
<dbReference type="EMBL" id="JACIEE010000002">
    <property type="protein sequence ID" value="MBB3975614.1"/>
    <property type="molecule type" value="Genomic_DNA"/>
</dbReference>
<feature type="binding site" evidence="6">
    <location>
        <position position="47"/>
    </location>
    <ligand>
        <name>[4Fe-4S] cluster</name>
        <dbReference type="ChEBI" id="CHEBI:49883"/>
        <label>1</label>
    </ligand>
</feature>
<feature type="binding site" evidence="6">
    <location>
        <position position="78"/>
    </location>
    <ligand>
        <name>[4Fe-4S] cluster</name>
        <dbReference type="ChEBI" id="CHEBI:49883"/>
        <label>2</label>
    </ligand>
</feature>
<comment type="cofactor">
    <cofactor evidence="6">
        <name>[4Fe-4S] cluster</name>
        <dbReference type="ChEBI" id="CHEBI:49883"/>
    </cofactor>
</comment>
<reference evidence="8 9" key="1">
    <citation type="submission" date="2020-08" db="EMBL/GenBank/DDBJ databases">
        <title>Genomic Encyclopedia of Type Strains, Phase IV (KMG-IV): sequencing the most valuable type-strain genomes for metagenomic binning, comparative biology and taxonomic classification.</title>
        <authorList>
            <person name="Goeker M."/>
        </authorList>
    </citation>
    <scope>NUCLEOTIDE SEQUENCE [LARGE SCALE GENOMIC DNA]</scope>
    <source>
        <strain evidence="8 9">DSM 100211</strain>
    </source>
</reference>
<gene>
    <name evidence="6" type="primary">napF</name>
    <name evidence="8" type="ORF">GGQ64_000801</name>
</gene>